<dbReference type="RefSeq" id="WP_344071229.1">
    <property type="nucleotide sequence ID" value="NZ_BAAAPL010000001.1"/>
</dbReference>
<feature type="transmembrane region" description="Helical" evidence="5">
    <location>
        <begin position="477"/>
        <end position="496"/>
    </location>
</feature>
<reference evidence="6 7" key="1">
    <citation type="journal article" date="2019" name="Int. J. Syst. Evol. Microbiol.">
        <title>The Global Catalogue of Microorganisms (GCM) 10K type strain sequencing project: providing services to taxonomists for standard genome sequencing and annotation.</title>
        <authorList>
            <consortium name="The Broad Institute Genomics Platform"/>
            <consortium name="The Broad Institute Genome Sequencing Center for Infectious Disease"/>
            <person name="Wu L."/>
            <person name="Ma J."/>
        </authorList>
    </citation>
    <scope>NUCLEOTIDE SEQUENCE [LARGE SCALE GENOMIC DNA]</scope>
    <source>
        <strain evidence="6 7">JCM 15577</strain>
    </source>
</reference>
<dbReference type="Proteomes" id="UP001501690">
    <property type="component" value="Unassembled WGS sequence"/>
</dbReference>
<dbReference type="EMBL" id="BAAAPL010000001">
    <property type="protein sequence ID" value="GAA1699244.1"/>
    <property type="molecule type" value="Genomic_DNA"/>
</dbReference>
<gene>
    <name evidence="6" type="ORF">GCM10009808_16040</name>
</gene>
<organism evidence="6 7">
    <name type="scientific">Microbacterium sediminicola</name>
    <dbReference type="NCBI Taxonomy" id="415210"/>
    <lineage>
        <taxon>Bacteria</taxon>
        <taxon>Bacillati</taxon>
        <taxon>Actinomycetota</taxon>
        <taxon>Actinomycetes</taxon>
        <taxon>Micrococcales</taxon>
        <taxon>Microbacteriaceae</taxon>
        <taxon>Microbacterium</taxon>
    </lineage>
</organism>
<proteinExistence type="predicted"/>
<keyword evidence="2 5" id="KW-0812">Transmembrane</keyword>
<evidence type="ECO:0000256" key="5">
    <source>
        <dbReference type="SAM" id="Phobius"/>
    </source>
</evidence>
<dbReference type="PANTHER" id="PTHR43077">
    <property type="entry name" value="TRANSPORT PERMEASE YVFS-RELATED"/>
    <property type="match status" value="1"/>
</dbReference>
<feature type="transmembrane region" description="Helical" evidence="5">
    <location>
        <begin position="502"/>
        <end position="522"/>
    </location>
</feature>
<name>A0ABN2I5Z9_9MICO</name>
<comment type="subcellular location">
    <subcellularLocation>
        <location evidence="1">Membrane</location>
        <topology evidence="1">Multi-pass membrane protein</topology>
    </subcellularLocation>
</comment>
<evidence type="ECO:0000256" key="3">
    <source>
        <dbReference type="ARBA" id="ARBA00022989"/>
    </source>
</evidence>
<keyword evidence="4 5" id="KW-0472">Membrane</keyword>
<evidence type="ECO:0000256" key="4">
    <source>
        <dbReference type="ARBA" id="ARBA00023136"/>
    </source>
</evidence>
<dbReference type="Gene3D" id="3.40.1710.10">
    <property type="entry name" value="abc type-2 transporter like domain"/>
    <property type="match status" value="1"/>
</dbReference>
<keyword evidence="3 5" id="KW-1133">Transmembrane helix</keyword>
<comment type="caution">
    <text evidence="6">The sequence shown here is derived from an EMBL/GenBank/DDBJ whole genome shotgun (WGS) entry which is preliminary data.</text>
</comment>
<protein>
    <recommendedName>
        <fullName evidence="8">YhgE/Pip domain-containing protein</fullName>
    </recommendedName>
</protein>
<evidence type="ECO:0000313" key="6">
    <source>
        <dbReference type="EMBL" id="GAA1699244.1"/>
    </source>
</evidence>
<feature type="transmembrane region" description="Helical" evidence="5">
    <location>
        <begin position="429"/>
        <end position="449"/>
    </location>
</feature>
<sequence length="633" mass="60853">MNAARPRSISLFLAAALLVPLAAAAVLGWSIADRESEVSAIPVAIVNDDEIVTGDTPMAAGRALSGALIHPDGDTLGLGWTLTSADDAQEGLDSGDYYAVLTIPADFSASVLSVGTDDPVSAELTLETNPAASAVGGLAAQVVAQTAATTLGDSITNAYVTASAAGMGEVSASLSAAADGAVLLADGAAQAAEGAGQLSAAASELSTGMSQLETATNGVAGGTQGIADGAQGVATGATQLATAQAQLATGAQSASAGAAGVAGGATTLADTLSGLAASCPAASSSVEFCATLTAASQGATALAGSATQVAAGASQVATGAQGTADASAQLAAGATGLADGAAQLAAGAAQTATGAAQASTGAAQLAAGTAQFAEGQSQLADGASELAEGLEEGAAQVPVYTDQQADALAAVVTDPVELVTDATSSAQGWIAALIATVVLWLGTLATLMVGRRPYDRAALDSPATTSRLLVLLLRPRLGIAGVQALVTVAAIGAFGFELDSAVALTGVALLGAAAFTTLLSGLEALFGRYGMLVFAVVTAAQIAASALVPIQTAPPTIEALNGMLPANAFITLAAGIAGDPTGASVVGGVVTLVVWTVIGVAMVGIGIRRRRSRSGMSRASAAATGALRGRMAA</sequence>
<dbReference type="NCBIfam" id="TIGR03061">
    <property type="entry name" value="pip_yhgE_Nterm"/>
    <property type="match status" value="1"/>
</dbReference>
<evidence type="ECO:0000256" key="1">
    <source>
        <dbReference type="ARBA" id="ARBA00004141"/>
    </source>
</evidence>
<evidence type="ECO:0000256" key="2">
    <source>
        <dbReference type="ARBA" id="ARBA00022692"/>
    </source>
</evidence>
<dbReference type="PANTHER" id="PTHR43077:SF10">
    <property type="entry name" value="TRANSPORT PERMEASE PROTEIN"/>
    <property type="match status" value="1"/>
</dbReference>
<dbReference type="InterPro" id="IPR051328">
    <property type="entry name" value="T7SS_ABC-Transporter"/>
</dbReference>
<feature type="transmembrane region" description="Helical" evidence="5">
    <location>
        <begin position="585"/>
        <end position="607"/>
    </location>
</feature>
<evidence type="ECO:0008006" key="8">
    <source>
        <dbReference type="Google" id="ProtNLM"/>
    </source>
</evidence>
<keyword evidence="7" id="KW-1185">Reference proteome</keyword>
<evidence type="ECO:0000313" key="7">
    <source>
        <dbReference type="Proteomes" id="UP001501690"/>
    </source>
</evidence>
<accession>A0ABN2I5Z9</accession>
<feature type="transmembrane region" description="Helical" evidence="5">
    <location>
        <begin position="529"/>
        <end position="550"/>
    </location>
</feature>
<dbReference type="InterPro" id="IPR017500">
    <property type="entry name" value="Phage_infect_YhgE_N"/>
</dbReference>